<dbReference type="Proteomes" id="UP001174909">
    <property type="component" value="Unassembled WGS sequence"/>
</dbReference>
<protein>
    <recommendedName>
        <fullName evidence="7">4-hydroxy-3-methylbut-2-enyl diphosphate reductase</fullName>
        <ecNumber evidence="7">1.17.7.4</ecNumber>
    </recommendedName>
</protein>
<evidence type="ECO:0000256" key="2">
    <source>
        <dbReference type="ARBA" id="ARBA00022485"/>
    </source>
</evidence>
<dbReference type="InterPro" id="IPR003451">
    <property type="entry name" value="LytB/IspH"/>
</dbReference>
<sequence length="152" mass="16203">MDWPADSEIAVITQTTLSVGDTATAIGAIQERFPGAVVRNDICYATTNRQDAVTQMAGLVDVVLVIGAQNSSNCNRLREVAEANGTPAYLINGPDEINPDWLVGCQRAGITSGASTPEVLVEAVIDALDPEKVTFLEGAEEDITFTLPRELR</sequence>
<keyword evidence="3" id="KW-0479">Metal-binding</keyword>
<keyword evidence="4" id="KW-0408">Iron</keyword>
<evidence type="ECO:0000256" key="3">
    <source>
        <dbReference type="ARBA" id="ARBA00022723"/>
    </source>
</evidence>
<comment type="caution">
    <text evidence="8">The sequence shown here is derived from an EMBL/GenBank/DDBJ whole genome shotgun (WGS) entry which is preliminary data.</text>
</comment>
<dbReference type="GO" id="GO:0051539">
    <property type="term" value="F:4 iron, 4 sulfur cluster binding"/>
    <property type="evidence" value="ECO:0007669"/>
    <property type="project" value="UniProtKB-KW"/>
</dbReference>
<dbReference type="EC" id="1.17.7.4" evidence="7"/>
<evidence type="ECO:0000313" key="8">
    <source>
        <dbReference type="EMBL" id="CAI7991435.1"/>
    </source>
</evidence>
<evidence type="ECO:0000256" key="4">
    <source>
        <dbReference type="ARBA" id="ARBA00023004"/>
    </source>
</evidence>
<gene>
    <name evidence="8" type="ORF">GBAR_LOCUS740</name>
</gene>
<accession>A0AA35QTR5</accession>
<proteinExistence type="inferred from homology"/>
<keyword evidence="5" id="KW-0411">Iron-sulfur</keyword>
<organism evidence="8 9">
    <name type="scientific">Geodia barretti</name>
    <name type="common">Barrett's horny sponge</name>
    <dbReference type="NCBI Taxonomy" id="519541"/>
    <lineage>
        <taxon>Eukaryota</taxon>
        <taxon>Metazoa</taxon>
        <taxon>Porifera</taxon>
        <taxon>Demospongiae</taxon>
        <taxon>Heteroscleromorpha</taxon>
        <taxon>Tetractinellida</taxon>
        <taxon>Astrophorina</taxon>
        <taxon>Geodiidae</taxon>
        <taxon>Geodia</taxon>
    </lineage>
</organism>
<keyword evidence="2" id="KW-0004">4Fe-4S</keyword>
<name>A0AA35QTR5_GEOBA</name>
<dbReference type="EMBL" id="CASHTH010000113">
    <property type="protein sequence ID" value="CAI7991435.1"/>
    <property type="molecule type" value="Genomic_DNA"/>
</dbReference>
<evidence type="ECO:0000313" key="9">
    <source>
        <dbReference type="Proteomes" id="UP001174909"/>
    </source>
</evidence>
<dbReference type="Pfam" id="PF02401">
    <property type="entry name" value="LYTB"/>
    <property type="match status" value="1"/>
</dbReference>
<comment type="cofactor">
    <cofactor evidence="1">
        <name>[4Fe-4S] cluster</name>
        <dbReference type="ChEBI" id="CHEBI:49883"/>
    </cofactor>
</comment>
<evidence type="ECO:0000256" key="6">
    <source>
        <dbReference type="ARBA" id="ARBA00046335"/>
    </source>
</evidence>
<dbReference type="GO" id="GO:0050992">
    <property type="term" value="P:dimethylallyl diphosphate biosynthetic process"/>
    <property type="evidence" value="ECO:0007669"/>
    <property type="project" value="InterPro"/>
</dbReference>
<comment type="similarity">
    <text evidence="6">Belongs to the IspH family.</text>
</comment>
<dbReference type="GO" id="GO:0046872">
    <property type="term" value="F:metal ion binding"/>
    <property type="evidence" value="ECO:0007669"/>
    <property type="project" value="UniProtKB-KW"/>
</dbReference>
<dbReference type="AlphaFoldDB" id="A0AA35QTR5"/>
<evidence type="ECO:0000256" key="7">
    <source>
        <dbReference type="ARBA" id="ARBA00047177"/>
    </source>
</evidence>
<dbReference type="PANTHER" id="PTHR30426:SF0">
    <property type="entry name" value="4-HYDROXY-3-METHYLBUT-2-ENYL DIPHOSPHATE REDUCTASE"/>
    <property type="match status" value="1"/>
</dbReference>
<evidence type="ECO:0000256" key="5">
    <source>
        <dbReference type="ARBA" id="ARBA00023014"/>
    </source>
</evidence>
<dbReference type="PANTHER" id="PTHR30426">
    <property type="entry name" value="4-HYDROXY-3-METHYLBUT-2-ENYL DIPHOSPHATE REDUCTASE"/>
    <property type="match status" value="1"/>
</dbReference>
<dbReference type="Gene3D" id="3.40.1010.20">
    <property type="entry name" value="4-hydroxy-3-methylbut-2-enyl diphosphate reductase, catalytic domain"/>
    <property type="match status" value="2"/>
</dbReference>
<evidence type="ECO:0000256" key="1">
    <source>
        <dbReference type="ARBA" id="ARBA00001966"/>
    </source>
</evidence>
<dbReference type="GO" id="GO:0051745">
    <property type="term" value="F:4-hydroxy-3-methylbut-2-enyl diphosphate reductase activity"/>
    <property type="evidence" value="ECO:0007669"/>
    <property type="project" value="UniProtKB-EC"/>
</dbReference>
<keyword evidence="9" id="KW-1185">Reference proteome</keyword>
<reference evidence="8" key="1">
    <citation type="submission" date="2023-03" db="EMBL/GenBank/DDBJ databases">
        <authorList>
            <person name="Steffen K."/>
            <person name="Cardenas P."/>
        </authorList>
    </citation>
    <scope>NUCLEOTIDE SEQUENCE</scope>
</reference>